<dbReference type="STRING" id="329884.A0A4U0XGN0"/>
<proteinExistence type="predicted"/>
<sequence>MISEGSAVFELVEPTSDEGYNGGEYGVYVLRMTPAISDRGKKSLERTGLASRWMLCTLRSFLALEVRFVKLLCPPLQEEFGEPKVMIGDMYAKKLGAKHLINYRETPDWSAEVLKKATNGVGVDLVLDVVGADSIEQAVKSTRFRGVITLLGLLSEGPTMKVDIVQDLLFGAKLMRGQLGAGNKEIADESSAFLEKHQVHPQIAEVFELDQADKALEATRKLAKPGKIVMRV</sequence>
<feature type="domain" description="Alcohol dehydrogenase-like C-terminal" evidence="1">
    <location>
        <begin position="91"/>
        <end position="186"/>
    </location>
</feature>
<dbReference type="Proteomes" id="UP000309340">
    <property type="component" value="Unassembled WGS sequence"/>
</dbReference>
<dbReference type="OrthoDB" id="3509362at2759"/>
<keyword evidence="3" id="KW-1185">Reference proteome</keyword>
<comment type="caution">
    <text evidence="2">The sequence shown here is derived from an EMBL/GenBank/DDBJ whole genome shotgun (WGS) entry which is preliminary data.</text>
</comment>
<dbReference type="Pfam" id="PF00107">
    <property type="entry name" value="ADH_zinc_N"/>
    <property type="match status" value="1"/>
</dbReference>
<dbReference type="EMBL" id="NAJQ01000171">
    <property type="protein sequence ID" value="TKA76184.1"/>
    <property type="molecule type" value="Genomic_DNA"/>
</dbReference>
<dbReference type="PANTHER" id="PTHR45033">
    <property type="match status" value="1"/>
</dbReference>
<dbReference type="InterPro" id="IPR013149">
    <property type="entry name" value="ADH-like_C"/>
</dbReference>
<dbReference type="AlphaFoldDB" id="A0A4U0XGN0"/>
<dbReference type="PANTHER" id="PTHR45033:SF2">
    <property type="entry name" value="ZINC-TYPE ALCOHOL DEHYDROGENASE-LIKE PROTEIN C1773.06C"/>
    <property type="match status" value="1"/>
</dbReference>
<dbReference type="InterPro" id="IPR036291">
    <property type="entry name" value="NAD(P)-bd_dom_sf"/>
</dbReference>
<gene>
    <name evidence="2" type="ORF">B0A55_03084</name>
</gene>
<evidence type="ECO:0000313" key="3">
    <source>
        <dbReference type="Proteomes" id="UP000309340"/>
    </source>
</evidence>
<name>A0A4U0XGN0_9PEZI</name>
<evidence type="ECO:0000259" key="1">
    <source>
        <dbReference type="Pfam" id="PF00107"/>
    </source>
</evidence>
<protein>
    <recommendedName>
        <fullName evidence="1">Alcohol dehydrogenase-like C-terminal domain-containing protein</fullName>
    </recommendedName>
</protein>
<reference evidence="2 3" key="1">
    <citation type="submission" date="2017-03" db="EMBL/GenBank/DDBJ databases">
        <title>Genomes of endolithic fungi from Antarctica.</title>
        <authorList>
            <person name="Coleine C."/>
            <person name="Masonjones S."/>
            <person name="Stajich J.E."/>
        </authorList>
    </citation>
    <scope>NUCLEOTIDE SEQUENCE [LARGE SCALE GENOMIC DNA]</scope>
    <source>
        <strain evidence="2 3">CCFEE 5184</strain>
    </source>
</reference>
<dbReference type="Gene3D" id="3.40.50.720">
    <property type="entry name" value="NAD(P)-binding Rossmann-like Domain"/>
    <property type="match status" value="1"/>
</dbReference>
<dbReference type="SUPFAM" id="SSF51735">
    <property type="entry name" value="NAD(P)-binding Rossmann-fold domains"/>
    <property type="match status" value="1"/>
</dbReference>
<evidence type="ECO:0000313" key="2">
    <source>
        <dbReference type="EMBL" id="TKA76184.1"/>
    </source>
</evidence>
<accession>A0A4U0XGN0</accession>
<organism evidence="2 3">
    <name type="scientific">Friedmanniomyces simplex</name>
    <dbReference type="NCBI Taxonomy" id="329884"/>
    <lineage>
        <taxon>Eukaryota</taxon>
        <taxon>Fungi</taxon>
        <taxon>Dikarya</taxon>
        <taxon>Ascomycota</taxon>
        <taxon>Pezizomycotina</taxon>
        <taxon>Dothideomycetes</taxon>
        <taxon>Dothideomycetidae</taxon>
        <taxon>Mycosphaerellales</taxon>
        <taxon>Teratosphaeriaceae</taxon>
        <taxon>Friedmanniomyces</taxon>
    </lineage>
</organism>
<dbReference type="InterPro" id="IPR052711">
    <property type="entry name" value="Zinc_ADH-like"/>
</dbReference>
<dbReference type="Gene3D" id="3.90.180.10">
    <property type="entry name" value="Medium-chain alcohol dehydrogenases, catalytic domain"/>
    <property type="match status" value="1"/>
</dbReference>